<evidence type="ECO:0000313" key="1">
    <source>
        <dbReference type="EMBL" id="QBH82812.1"/>
    </source>
</evidence>
<accession>A0A481TQ39</accession>
<organism evidence="1">
    <name type="scientific">Human herpesvirus 2</name>
    <name type="common">HHV-2</name>
    <name type="synonym">Human herpes simplex virus 2</name>
    <dbReference type="NCBI Taxonomy" id="10310"/>
    <lineage>
        <taxon>Viruses</taxon>
        <taxon>Duplodnaviria</taxon>
        <taxon>Heunggongvirae</taxon>
        <taxon>Peploviricota</taxon>
        <taxon>Herviviricetes</taxon>
        <taxon>Herpesvirales</taxon>
        <taxon>Orthoherpesviridae</taxon>
        <taxon>Alphaherpesvirinae</taxon>
        <taxon>Simplexvirus</taxon>
        <taxon>Simplexvirus humanalpha2</taxon>
    </lineage>
</organism>
<dbReference type="EMBL" id="MH790634">
    <property type="protein sequence ID" value="QBH82812.1"/>
    <property type="molecule type" value="Genomic_DNA"/>
</dbReference>
<reference evidence="1" key="1">
    <citation type="submission" date="2018-08" db="EMBL/GenBank/DDBJ databases">
        <title>HSV2 whole genome sequences from clinical isolates.</title>
        <authorList>
            <person name="Roychoudhury P."/>
            <person name="Greninger A.L."/>
            <person name="Jerome K.R."/>
            <person name="Johnston C."/>
            <person name="Wald A."/>
            <person name="Xie H."/>
        </authorList>
    </citation>
    <scope>NUCLEOTIDE SEQUENCE</scope>
    <source>
        <strain evidence="1">2000-9815</strain>
    </source>
</reference>
<proteinExistence type="predicted"/>
<name>A0A481TQ39_HHV2</name>
<protein>
    <submittedName>
        <fullName evidence="1">Uncharacterized protein</fullName>
    </submittedName>
</protein>
<organismHost>
    <name type="scientific">Homo sapiens</name>
    <name type="common">Human</name>
    <dbReference type="NCBI Taxonomy" id="9606"/>
</organismHost>
<sequence>MTPMYFFLAMSSSLVNVFSHSSLIGGRNSAREMWLAILSPMATRPAAVRPRHKTKMESVSP</sequence>